<dbReference type="Proteomes" id="UP000500892">
    <property type="component" value="Chromosome"/>
</dbReference>
<keyword evidence="1" id="KW-1133">Transmembrane helix</keyword>
<proteinExistence type="predicted"/>
<keyword evidence="1" id="KW-0472">Membrane</keyword>
<feature type="transmembrane region" description="Helical" evidence="1">
    <location>
        <begin position="6"/>
        <end position="24"/>
    </location>
</feature>
<evidence type="ECO:0000256" key="1">
    <source>
        <dbReference type="SAM" id="Phobius"/>
    </source>
</evidence>
<gene>
    <name evidence="2" type="ORF">R7A2020_20940</name>
</gene>
<dbReference type="GeneID" id="66684482"/>
<protein>
    <submittedName>
        <fullName evidence="2">Uncharacterized protein</fullName>
    </submittedName>
</protein>
<name>A0ABX6MW38_9HYPH</name>
<evidence type="ECO:0000313" key="3">
    <source>
        <dbReference type="Proteomes" id="UP000500892"/>
    </source>
</evidence>
<sequence>MSVHHALTWGSTFAAMAAAFLWFLTSRVKTPSQFPITVTSTHSLLDQIIGAQVLSTGSSPELDQIGIALKKQSALNAWAALCAAFAAALQAVDFIVT</sequence>
<keyword evidence="3" id="KW-1185">Reference proteome</keyword>
<evidence type="ECO:0000313" key="2">
    <source>
        <dbReference type="EMBL" id="QJF03214.1"/>
    </source>
</evidence>
<feature type="transmembrane region" description="Helical" evidence="1">
    <location>
        <begin position="75"/>
        <end position="96"/>
    </location>
</feature>
<dbReference type="EMBL" id="CP051772">
    <property type="protein sequence ID" value="QJF03214.1"/>
    <property type="molecule type" value="Genomic_DNA"/>
</dbReference>
<organism evidence="2 3">
    <name type="scientific">Mesorhizobium japonicum R7A</name>
    <dbReference type="NCBI Taxonomy" id="935547"/>
    <lineage>
        <taxon>Bacteria</taxon>
        <taxon>Pseudomonadati</taxon>
        <taxon>Pseudomonadota</taxon>
        <taxon>Alphaproteobacteria</taxon>
        <taxon>Hyphomicrobiales</taxon>
        <taxon>Phyllobacteriaceae</taxon>
        <taxon>Mesorhizobium</taxon>
    </lineage>
</organism>
<dbReference type="RefSeq" id="WP_141245638.1">
    <property type="nucleotide sequence ID" value="NZ_CP033366.1"/>
</dbReference>
<accession>A0ABX6MW38</accession>
<reference evidence="2 3" key="1">
    <citation type="submission" date="2020-04" db="EMBL/GenBank/DDBJ databases">
        <title>Mesorhizobium japonicum R7A epigenetic regulation of quorum sensing and ICE transfer.</title>
        <authorList>
            <person name="Ramsay J.P."/>
            <person name="Colombi E."/>
            <person name="Perry B.J."/>
            <person name="Staltari A."/>
        </authorList>
    </citation>
    <scope>NUCLEOTIDE SEQUENCE [LARGE SCALE GENOMIC DNA]</scope>
    <source>
        <strain evidence="2 3">R7A</strain>
    </source>
</reference>
<keyword evidence="1" id="KW-0812">Transmembrane</keyword>